<dbReference type="EMBL" id="JASNJE010000015">
    <property type="protein sequence ID" value="MDK3074094.1"/>
    <property type="molecule type" value="Genomic_DNA"/>
</dbReference>
<keyword evidence="2" id="KW-1185">Reference proteome</keyword>
<sequence>MEQFDKYVCVGDTIEWTQDGFTVTAKIEHDPFTGAPWEEHDGHGNVTGWEHRAKLPGEMVLCEDRGLRRFYDFQGACKIARRLGVFSPCPIRHAAQAAMRDFRVLKAWCDDEWFWCGVVVTVSRNGIELATESLWGIECNYPDSDNSYLGDVARELATEAMETARDAIAALTEQR</sequence>
<name>A0ABT7FG29_9RHOB</name>
<organism evidence="1 2">
    <name type="scientific">Sedimentitalea xiamensis</name>
    <dbReference type="NCBI Taxonomy" id="3050037"/>
    <lineage>
        <taxon>Bacteria</taxon>
        <taxon>Pseudomonadati</taxon>
        <taxon>Pseudomonadota</taxon>
        <taxon>Alphaproteobacteria</taxon>
        <taxon>Rhodobacterales</taxon>
        <taxon>Paracoccaceae</taxon>
        <taxon>Sedimentitalea</taxon>
    </lineage>
</organism>
<protein>
    <submittedName>
        <fullName evidence="1">Uncharacterized protein</fullName>
    </submittedName>
</protein>
<comment type="caution">
    <text evidence="1">The sequence shown here is derived from an EMBL/GenBank/DDBJ whole genome shotgun (WGS) entry which is preliminary data.</text>
</comment>
<accession>A0ABT7FG29</accession>
<proteinExistence type="predicted"/>
<evidence type="ECO:0000313" key="2">
    <source>
        <dbReference type="Proteomes" id="UP001227126"/>
    </source>
</evidence>
<gene>
    <name evidence="1" type="ORF">QO034_13310</name>
</gene>
<dbReference type="Proteomes" id="UP001227126">
    <property type="component" value="Unassembled WGS sequence"/>
</dbReference>
<dbReference type="RefSeq" id="WP_284486028.1">
    <property type="nucleotide sequence ID" value="NZ_JASNJE010000015.1"/>
</dbReference>
<evidence type="ECO:0000313" key="1">
    <source>
        <dbReference type="EMBL" id="MDK3074094.1"/>
    </source>
</evidence>
<reference evidence="1 2" key="1">
    <citation type="submission" date="2023-05" db="EMBL/GenBank/DDBJ databases">
        <title>Sedimentitalea sp. nov. JM2-8.</title>
        <authorList>
            <person name="Huang J."/>
        </authorList>
    </citation>
    <scope>NUCLEOTIDE SEQUENCE [LARGE SCALE GENOMIC DNA]</scope>
    <source>
        <strain evidence="1 2">JM2-8</strain>
    </source>
</reference>